<reference evidence="3 4" key="1">
    <citation type="submission" date="2019-11" db="EMBL/GenBank/DDBJ databases">
        <authorList>
            <person name="Li X."/>
        </authorList>
    </citation>
    <scope>NUCLEOTIDE SEQUENCE [LARGE SCALE GENOMIC DNA]</scope>
    <source>
        <strain evidence="3 4">L9</strain>
    </source>
</reference>
<organism evidence="3 4">
    <name type="scientific">Ornithinibacillus caprae</name>
    <dbReference type="NCBI Taxonomy" id="2678566"/>
    <lineage>
        <taxon>Bacteria</taxon>
        <taxon>Bacillati</taxon>
        <taxon>Bacillota</taxon>
        <taxon>Bacilli</taxon>
        <taxon>Bacillales</taxon>
        <taxon>Bacillaceae</taxon>
        <taxon>Ornithinibacillus</taxon>
    </lineage>
</organism>
<evidence type="ECO:0000256" key="1">
    <source>
        <dbReference type="SAM" id="MobiDB-lite"/>
    </source>
</evidence>
<feature type="region of interest" description="Disordered" evidence="1">
    <location>
        <begin position="31"/>
        <end position="168"/>
    </location>
</feature>
<dbReference type="PROSITE" id="PS51257">
    <property type="entry name" value="PROKAR_LIPOPROTEIN"/>
    <property type="match status" value="1"/>
</dbReference>
<dbReference type="AlphaFoldDB" id="A0A6N8FD73"/>
<proteinExistence type="predicted"/>
<protein>
    <submittedName>
        <fullName evidence="3">DUF4430 domain-containing protein</fullName>
    </submittedName>
</protein>
<name>A0A6N8FD73_9BACI</name>
<dbReference type="Proteomes" id="UP000469125">
    <property type="component" value="Unassembled WGS sequence"/>
</dbReference>
<dbReference type="EMBL" id="WOCA01000002">
    <property type="protein sequence ID" value="MUK87493.1"/>
    <property type="molecule type" value="Genomic_DNA"/>
</dbReference>
<dbReference type="Gene3D" id="2.170.130.30">
    <property type="match status" value="1"/>
</dbReference>
<comment type="caution">
    <text evidence="3">The sequence shown here is derived from an EMBL/GenBank/DDBJ whole genome shotgun (WGS) entry which is preliminary data.</text>
</comment>
<sequence length="272" mass="30126">MERRILMKRMICMVLAIIMTVFVVGCAKDGVNSQMDSKDQPTRSTEVVDYKSATIVGETDPESKEDQEVAEEGSNDEATESNDEESEEISQSSDDRSTTSLEDGTDSATKESKTEHKKKKESSSKTTKSSSQKESSREQSKEKPKEQPKDTPKEEPKEEPTETVTISITTGDVRGVILSSTTVPVQEGDTVLDVTRRVTKEKGIQLSVRGSGATAYVEGIDNLYEFDEGPLSGWLIRVDGVLIDRSTGIYPVEPNQTIKWIYTTNYLEDGFD</sequence>
<dbReference type="InterPro" id="IPR027954">
    <property type="entry name" value="Transcobalamin-like_C"/>
</dbReference>
<evidence type="ECO:0000313" key="4">
    <source>
        <dbReference type="Proteomes" id="UP000469125"/>
    </source>
</evidence>
<dbReference type="Pfam" id="PF14478">
    <property type="entry name" value="DUF4430"/>
    <property type="match status" value="1"/>
</dbReference>
<feature type="compositionally biased region" description="Acidic residues" evidence="1">
    <location>
        <begin position="68"/>
        <end position="88"/>
    </location>
</feature>
<evidence type="ECO:0000313" key="3">
    <source>
        <dbReference type="EMBL" id="MUK87493.1"/>
    </source>
</evidence>
<gene>
    <name evidence="3" type="ORF">GMD78_03645</name>
</gene>
<feature type="compositionally biased region" description="Basic and acidic residues" evidence="1">
    <location>
        <begin position="134"/>
        <end position="160"/>
    </location>
</feature>
<feature type="compositionally biased region" description="Basic and acidic residues" evidence="1">
    <location>
        <begin position="36"/>
        <end position="49"/>
    </location>
</feature>
<feature type="compositionally biased region" description="Low complexity" evidence="1">
    <location>
        <begin position="124"/>
        <end position="133"/>
    </location>
</feature>
<accession>A0A6N8FD73</accession>
<keyword evidence="4" id="KW-1185">Reference proteome</keyword>
<evidence type="ECO:0000259" key="2">
    <source>
        <dbReference type="Pfam" id="PF14478"/>
    </source>
</evidence>
<feature type="domain" description="Transcobalamin-like C-terminal" evidence="2">
    <location>
        <begin position="188"/>
        <end position="263"/>
    </location>
</feature>